<dbReference type="EMBL" id="CATOUU010000996">
    <property type="protein sequence ID" value="CAI9965848.1"/>
    <property type="molecule type" value="Genomic_DNA"/>
</dbReference>
<accession>A0AA86VGB2</accession>
<reference evidence="3 5" key="2">
    <citation type="submission" date="2024-07" db="EMBL/GenBank/DDBJ databases">
        <authorList>
            <person name="Akdeniz Z."/>
        </authorList>
    </citation>
    <scope>NUCLEOTIDE SEQUENCE [LARGE SCALE GENOMIC DNA]</scope>
</reference>
<evidence type="ECO:0000313" key="4">
    <source>
        <dbReference type="EMBL" id="CAL6108224.1"/>
    </source>
</evidence>
<name>A0AA86VGB2_9EUKA</name>
<proteinExistence type="predicted"/>
<sequence length="177" mass="20207">MNCENTELNTISCILPLIFDQTPLLHNTVILIVQKSNTVKQHNTLENTVVKIYYYPQHNNAVSSCKLSIFNWTNAQQWGFLIFLSEQLYFGVPALVHCGRIQFETQQQIARLAQLQPDQKNQKHVDLVVLSISQIMEIHLYKLSYTKRILAPISIQLPFYRTVALKSSSDGLGQCGT</sequence>
<dbReference type="EMBL" id="CAXDID020000016">
    <property type="protein sequence ID" value="CAL5984235.1"/>
    <property type="molecule type" value="Genomic_DNA"/>
</dbReference>
<evidence type="ECO:0000313" key="1">
    <source>
        <dbReference type="EMBL" id="CAI9960633.1"/>
    </source>
</evidence>
<evidence type="ECO:0000313" key="2">
    <source>
        <dbReference type="EMBL" id="CAI9965848.1"/>
    </source>
</evidence>
<comment type="caution">
    <text evidence="2">The sequence shown here is derived from an EMBL/GenBank/DDBJ whole genome shotgun (WGS) entry which is preliminary data.</text>
</comment>
<dbReference type="AlphaFoldDB" id="A0AA86VGB2"/>
<dbReference type="EMBL" id="CATOUU010000931">
    <property type="protein sequence ID" value="CAI9960633.1"/>
    <property type="molecule type" value="Genomic_DNA"/>
</dbReference>
<dbReference type="EMBL" id="CAXDID020000648">
    <property type="protein sequence ID" value="CAL6108224.1"/>
    <property type="molecule type" value="Genomic_DNA"/>
</dbReference>
<evidence type="ECO:0000313" key="5">
    <source>
        <dbReference type="Proteomes" id="UP001642409"/>
    </source>
</evidence>
<protein>
    <submittedName>
        <fullName evidence="3">Hypothetical_protein</fullName>
    </submittedName>
</protein>
<dbReference type="Proteomes" id="UP001642409">
    <property type="component" value="Unassembled WGS sequence"/>
</dbReference>
<evidence type="ECO:0000313" key="3">
    <source>
        <dbReference type="EMBL" id="CAL5984235.1"/>
    </source>
</evidence>
<keyword evidence="5" id="KW-1185">Reference proteome</keyword>
<organism evidence="2">
    <name type="scientific">Hexamita inflata</name>
    <dbReference type="NCBI Taxonomy" id="28002"/>
    <lineage>
        <taxon>Eukaryota</taxon>
        <taxon>Metamonada</taxon>
        <taxon>Diplomonadida</taxon>
        <taxon>Hexamitidae</taxon>
        <taxon>Hexamitinae</taxon>
        <taxon>Hexamita</taxon>
    </lineage>
</organism>
<gene>
    <name evidence="1" type="ORF">HINF_LOCUS48278</name>
    <name evidence="2" type="ORF">HINF_LOCUS53493</name>
    <name evidence="4" type="ORF">HINF_LOCUS74864</name>
    <name evidence="3" type="ORF">HINF_LOCUS8014</name>
</gene>
<reference evidence="2" key="1">
    <citation type="submission" date="2023-06" db="EMBL/GenBank/DDBJ databases">
        <authorList>
            <person name="Kurt Z."/>
        </authorList>
    </citation>
    <scope>NUCLEOTIDE SEQUENCE</scope>
</reference>